<evidence type="ECO:0000313" key="5">
    <source>
        <dbReference type="EMBL" id="RGV57857.1"/>
    </source>
</evidence>
<evidence type="ECO:0000256" key="3">
    <source>
        <dbReference type="PROSITE-ProRule" id="PRU00023"/>
    </source>
</evidence>
<dbReference type="Pfam" id="PF12796">
    <property type="entry name" value="Ank_2"/>
    <property type="match status" value="2"/>
</dbReference>
<dbReference type="EMBL" id="QRZH01000003">
    <property type="protein sequence ID" value="RGV57857.1"/>
    <property type="molecule type" value="Genomic_DNA"/>
</dbReference>
<dbReference type="AlphaFoldDB" id="A0A412YK81"/>
<keyword evidence="4" id="KW-0175">Coiled coil</keyword>
<evidence type="ECO:0000256" key="2">
    <source>
        <dbReference type="ARBA" id="ARBA00023043"/>
    </source>
</evidence>
<proteinExistence type="predicted"/>
<dbReference type="SUPFAM" id="SSF48403">
    <property type="entry name" value="Ankyrin repeat"/>
    <property type="match status" value="2"/>
</dbReference>
<evidence type="ECO:0000256" key="1">
    <source>
        <dbReference type="ARBA" id="ARBA00022737"/>
    </source>
</evidence>
<organism evidence="5 6">
    <name type="scientific">Bacteroides fragilis</name>
    <dbReference type="NCBI Taxonomy" id="817"/>
    <lineage>
        <taxon>Bacteria</taxon>
        <taxon>Pseudomonadati</taxon>
        <taxon>Bacteroidota</taxon>
        <taxon>Bacteroidia</taxon>
        <taxon>Bacteroidales</taxon>
        <taxon>Bacteroidaceae</taxon>
        <taxon>Bacteroides</taxon>
    </lineage>
</organism>
<keyword evidence="2 3" id="KW-0040">ANK repeat</keyword>
<keyword evidence="1" id="KW-0677">Repeat</keyword>
<name>A0A412YK81_BACFG</name>
<dbReference type="Proteomes" id="UP000286270">
    <property type="component" value="Unassembled WGS sequence"/>
</dbReference>
<feature type="repeat" description="ANK" evidence="3">
    <location>
        <begin position="37"/>
        <end position="69"/>
    </location>
</feature>
<dbReference type="PROSITE" id="PS50297">
    <property type="entry name" value="ANK_REP_REGION"/>
    <property type="match status" value="1"/>
</dbReference>
<evidence type="ECO:0000256" key="4">
    <source>
        <dbReference type="SAM" id="Coils"/>
    </source>
</evidence>
<comment type="caution">
    <text evidence="5">The sequence shown here is derived from an EMBL/GenBank/DDBJ whole genome shotgun (WGS) entry which is preliminary data.</text>
</comment>
<evidence type="ECO:0000313" key="6">
    <source>
        <dbReference type="Proteomes" id="UP000286270"/>
    </source>
</evidence>
<gene>
    <name evidence="5" type="ORF">DWW08_05695</name>
</gene>
<dbReference type="InterPro" id="IPR051165">
    <property type="entry name" value="Multifunctional_ANK_Repeat"/>
</dbReference>
<dbReference type="InterPro" id="IPR036770">
    <property type="entry name" value="Ankyrin_rpt-contain_sf"/>
</dbReference>
<dbReference type="SMART" id="SM00248">
    <property type="entry name" value="ANK"/>
    <property type="match status" value="8"/>
</dbReference>
<dbReference type="PANTHER" id="PTHR24123">
    <property type="entry name" value="ANKYRIN REPEAT-CONTAINING"/>
    <property type="match status" value="1"/>
</dbReference>
<reference evidence="5 6" key="1">
    <citation type="submission" date="2018-08" db="EMBL/GenBank/DDBJ databases">
        <title>A genome reference for cultivated species of the human gut microbiota.</title>
        <authorList>
            <person name="Zou Y."/>
            <person name="Xue W."/>
            <person name="Luo G."/>
        </authorList>
    </citation>
    <scope>NUCLEOTIDE SEQUENCE [LARGE SCALE GENOMIC DNA]</scope>
    <source>
        <strain evidence="5 6">AF14-26</strain>
    </source>
</reference>
<protein>
    <submittedName>
        <fullName evidence="5">Ankyrin repeat domain-containing protein</fullName>
    </submittedName>
</protein>
<dbReference type="RefSeq" id="WP_122141991.1">
    <property type="nucleotide sequence ID" value="NZ_JAFKPL010000001.1"/>
</dbReference>
<dbReference type="InterPro" id="IPR002110">
    <property type="entry name" value="Ankyrin_rpt"/>
</dbReference>
<dbReference type="PANTHER" id="PTHR24123:SF33">
    <property type="entry name" value="PROTEIN HOS4"/>
    <property type="match status" value="1"/>
</dbReference>
<dbReference type="Gene3D" id="1.25.40.20">
    <property type="entry name" value="Ankyrin repeat-containing domain"/>
    <property type="match status" value="4"/>
</dbReference>
<dbReference type="PROSITE" id="PS50088">
    <property type="entry name" value="ANK_REPEAT"/>
    <property type="match status" value="1"/>
</dbReference>
<feature type="coiled-coil region" evidence="4">
    <location>
        <begin position="178"/>
        <end position="205"/>
    </location>
</feature>
<accession>A0A412YK81</accession>
<sequence length="527" mass="58748">MKTCKDIYNLYQDREPESQIHAAFGEVAVNDRDEKFGNFTPLHLACYFGDEGAVRILLEHGAFVDAKDRDGYTPLCTLGMYRYTYTDEEKIAAAARLLLEKGADVPRSAKWTTALLEAIRQMHFRMAEEIVESGARIDSTDTDGQNALHIACLTAGNIAHTLRRTEERLAYKLAEYHSEKQISEIQAEIDRLKQAEEAVFNLTKKLLESGQIDSEEKNNCGKTPLDMAMQEGAMRIGTLLAGHNPEDVLAARVGGMDVFQALFHQNGDALDALLQQGVELQTLCEHREMCDFLGKSPLACALAWSNFDAAERILCAGADPNFRMMDEQTAFAVWMEVTDIGGAEETYICTLELMLQQGWNPEASADREGNTALALACRHVGYAPGKTAVRFLLEKRVNTDVANLCGQTPLMILYGGGYWDGRIPPLPMLPRSYPYGWKYCGEDEAEVLEWLLEAGADARRRDKWGNSLLHYIAASCYNTEARQVAEVLADFPLPDIAWTNNEGLSAIDLAIDKGSESFVKFLLRHFC</sequence>